<proteinExistence type="predicted"/>
<evidence type="ECO:0000256" key="1">
    <source>
        <dbReference type="SAM" id="Phobius"/>
    </source>
</evidence>
<dbReference type="InterPro" id="IPR007815">
    <property type="entry name" value="Emycin_Estase"/>
</dbReference>
<dbReference type="InterPro" id="IPR052036">
    <property type="entry name" value="Hydrolase/PRTase-associated"/>
</dbReference>
<dbReference type="SUPFAM" id="SSF159501">
    <property type="entry name" value="EreA/ChaN-like"/>
    <property type="match status" value="1"/>
</dbReference>
<dbReference type="PANTHER" id="PTHR31299">
    <property type="entry name" value="ESTERASE, PUTATIVE (AFU_ORTHOLOGUE AFUA_1G05850)-RELATED"/>
    <property type="match status" value="1"/>
</dbReference>
<gene>
    <name evidence="2" type="ORF">SAMN05444363_0847</name>
</gene>
<dbReference type="Pfam" id="PF05139">
    <property type="entry name" value="Erythro_esteras"/>
    <property type="match status" value="1"/>
</dbReference>
<dbReference type="STRING" id="415425.SAMN05444363_0847"/>
<dbReference type="Gene3D" id="3.40.1660.10">
    <property type="entry name" value="EreA-like (biosynthetic domain)"/>
    <property type="match status" value="2"/>
</dbReference>
<evidence type="ECO:0000313" key="3">
    <source>
        <dbReference type="Proteomes" id="UP000184488"/>
    </source>
</evidence>
<dbReference type="SUPFAM" id="SSF49464">
    <property type="entry name" value="Carboxypeptidase regulatory domain-like"/>
    <property type="match status" value="1"/>
</dbReference>
<dbReference type="GO" id="GO:0046677">
    <property type="term" value="P:response to antibiotic"/>
    <property type="evidence" value="ECO:0007669"/>
    <property type="project" value="InterPro"/>
</dbReference>
<accession>A0A1M6BMA8</accession>
<dbReference type="InterPro" id="IPR008969">
    <property type="entry name" value="CarboxyPept-like_regulatory"/>
</dbReference>
<evidence type="ECO:0000313" key="2">
    <source>
        <dbReference type="EMBL" id="SHI49940.1"/>
    </source>
</evidence>
<keyword evidence="1" id="KW-0472">Membrane</keyword>
<sequence length="836" mass="97185">MISKKSKRFSKGIFKGVIFFLFFSNFLYSQKQKEDKFFRINVNKEYVFLDTILKDKKMVLLGEQSHGDGVVFDEKVELIKYLHEHLGYNTIAFESGLYDNYKAYKEYLKDVSKISMYDESVFGIWSDTKSFHNLISYVKERAVKHDTIKILGFDLQEGSLFENYFMGDFKNMIDKHKIKVSENDLIKIEKAFVFRDLYDAVNNQKDSIDLYESFEKNLKLIEEIKNQSLDDKVLIQVFRSKIAAVSFEIQELQNQRIIVQNPRDEQMAKNLIFLGESFPKDKIICWGASYHFSKNIDQVIADDVTENYFEKLSEIEKKNTGYTDYKKNESLNLLKGALPMGGFLKGYFKDKIYSIAFSNYEGEYGLVNTKPYSILSFPVNSIENILVNKQIQKCFVELNSQDEISYYSSVFGNVPFKALWGKVFDALIFIKKTYQPEIKIYPKNNDVKVGNSYPYIKGKVYDLKYNRSIANAQVSFLSSKQNLVTNKNGEFVITISKNNIEDKLIVSGMGYLNDTIAVSKLIEKKVNYLKIGLKPYKFEGIQLDNVVISSVSKILTAEQILEKAKINIENNYYQNPYNQDFFYRTQILKKGKLTSHMEAVVKTYNENGMKGLNSPDAEIKGELFQFRNLINNGFEDINHFAFIFDRDVILSKSNVLYKTASYKLKKEGMVVENDRRVYKISFVNNDPGTYSTGYGYPAPEKSSGVVYIDASSFAVLRYEHCVVRRTYELKKEQDKNAQMKHKIVVTYKNFEGKYFMNYCYVIDKIIVTSKKDNSIISENYKVNNVMSTKIDTSNVEKIDRTLFKLDQNVNLVSDSSYWEDQNFMVQDDKIVFDFCD</sequence>
<keyword evidence="3" id="KW-1185">Reference proteome</keyword>
<dbReference type="PANTHER" id="PTHR31299:SF0">
    <property type="entry name" value="ESTERASE, PUTATIVE (AFU_ORTHOLOGUE AFUA_1G05850)-RELATED"/>
    <property type="match status" value="1"/>
</dbReference>
<organism evidence="2 3">
    <name type="scientific">Flavobacterium terrae</name>
    <dbReference type="NCBI Taxonomy" id="415425"/>
    <lineage>
        <taxon>Bacteria</taxon>
        <taxon>Pseudomonadati</taxon>
        <taxon>Bacteroidota</taxon>
        <taxon>Flavobacteriia</taxon>
        <taxon>Flavobacteriales</taxon>
        <taxon>Flavobacteriaceae</taxon>
        <taxon>Flavobacterium</taxon>
    </lineage>
</organism>
<keyword evidence="1" id="KW-1133">Transmembrane helix</keyword>
<protein>
    <submittedName>
        <fullName evidence="2">Erythromycin esterase homolog</fullName>
    </submittedName>
</protein>
<keyword evidence="1" id="KW-0812">Transmembrane</keyword>
<dbReference type="Gene3D" id="2.60.40.1120">
    <property type="entry name" value="Carboxypeptidase-like, regulatory domain"/>
    <property type="match status" value="1"/>
</dbReference>
<dbReference type="AlphaFoldDB" id="A0A1M6BMA8"/>
<dbReference type="EMBL" id="FQZI01000001">
    <property type="protein sequence ID" value="SHI49940.1"/>
    <property type="molecule type" value="Genomic_DNA"/>
</dbReference>
<reference evidence="3" key="1">
    <citation type="submission" date="2016-11" db="EMBL/GenBank/DDBJ databases">
        <authorList>
            <person name="Varghese N."/>
            <person name="Submissions S."/>
        </authorList>
    </citation>
    <scope>NUCLEOTIDE SEQUENCE [LARGE SCALE GENOMIC DNA]</scope>
    <source>
        <strain evidence="3">DSM 18829</strain>
    </source>
</reference>
<name>A0A1M6BMA8_9FLAO</name>
<dbReference type="Pfam" id="PF13715">
    <property type="entry name" value="CarbopepD_reg_2"/>
    <property type="match status" value="1"/>
</dbReference>
<dbReference type="Proteomes" id="UP000184488">
    <property type="component" value="Unassembled WGS sequence"/>
</dbReference>
<feature type="transmembrane region" description="Helical" evidence="1">
    <location>
        <begin position="12"/>
        <end position="29"/>
    </location>
</feature>
<dbReference type="CDD" id="cd14728">
    <property type="entry name" value="Ere-like"/>
    <property type="match status" value="1"/>
</dbReference>